<reference evidence="2" key="5">
    <citation type="journal article" date="2021" name="G3 (Bethesda)">
        <title>Aegilops tauschii genome assembly Aet v5.0 features greater sequence contiguity and improved annotation.</title>
        <authorList>
            <person name="Wang L."/>
            <person name="Zhu T."/>
            <person name="Rodriguez J.C."/>
            <person name="Deal K.R."/>
            <person name="Dubcovsky J."/>
            <person name="McGuire P.E."/>
            <person name="Lux T."/>
            <person name="Spannagl M."/>
            <person name="Mayer K.F.X."/>
            <person name="Baldrich P."/>
            <person name="Meyers B.C."/>
            <person name="Huo N."/>
            <person name="Gu Y.Q."/>
            <person name="Zhou H."/>
            <person name="Devos K.M."/>
            <person name="Bennetzen J.L."/>
            <person name="Unver T."/>
            <person name="Budak H."/>
            <person name="Gulick P.J."/>
            <person name="Galiba G."/>
            <person name="Kalapos B."/>
            <person name="Nelson D.R."/>
            <person name="Li P."/>
            <person name="You F.M."/>
            <person name="Luo M.C."/>
            <person name="Dvorak J."/>
        </authorList>
    </citation>
    <scope>NUCLEOTIDE SEQUENCE [LARGE SCALE GENOMIC DNA]</scope>
    <source>
        <strain evidence="2">cv. AL8/78</strain>
    </source>
</reference>
<accession>A0A453ESJ3</accession>
<organism evidence="2 3">
    <name type="scientific">Aegilops tauschii subsp. strangulata</name>
    <name type="common">Goatgrass</name>
    <dbReference type="NCBI Taxonomy" id="200361"/>
    <lineage>
        <taxon>Eukaryota</taxon>
        <taxon>Viridiplantae</taxon>
        <taxon>Streptophyta</taxon>
        <taxon>Embryophyta</taxon>
        <taxon>Tracheophyta</taxon>
        <taxon>Spermatophyta</taxon>
        <taxon>Magnoliopsida</taxon>
        <taxon>Liliopsida</taxon>
        <taxon>Poales</taxon>
        <taxon>Poaceae</taxon>
        <taxon>BOP clade</taxon>
        <taxon>Pooideae</taxon>
        <taxon>Triticodae</taxon>
        <taxon>Triticeae</taxon>
        <taxon>Triticinae</taxon>
        <taxon>Aegilops</taxon>
    </lineage>
</organism>
<evidence type="ECO:0000313" key="3">
    <source>
        <dbReference type="Proteomes" id="UP000015105"/>
    </source>
</evidence>
<feature type="compositionally biased region" description="Polar residues" evidence="1">
    <location>
        <begin position="331"/>
        <end position="340"/>
    </location>
</feature>
<protein>
    <submittedName>
        <fullName evidence="2">Uncharacterized protein</fullName>
    </submittedName>
</protein>
<keyword evidence="3" id="KW-1185">Reference proteome</keyword>
<dbReference type="EnsemblPlants" id="AET3Gv20440200.2">
    <property type="protein sequence ID" value="AET3Gv20440200.2"/>
    <property type="gene ID" value="AET3Gv20440200"/>
</dbReference>
<reference evidence="2" key="3">
    <citation type="journal article" date="2017" name="Nature">
        <title>Genome sequence of the progenitor of the wheat D genome Aegilops tauschii.</title>
        <authorList>
            <person name="Luo M.C."/>
            <person name="Gu Y.Q."/>
            <person name="Puiu D."/>
            <person name="Wang H."/>
            <person name="Twardziok S.O."/>
            <person name="Deal K.R."/>
            <person name="Huo N."/>
            <person name="Zhu T."/>
            <person name="Wang L."/>
            <person name="Wang Y."/>
            <person name="McGuire P.E."/>
            <person name="Liu S."/>
            <person name="Long H."/>
            <person name="Ramasamy R.K."/>
            <person name="Rodriguez J.C."/>
            <person name="Van S.L."/>
            <person name="Yuan L."/>
            <person name="Wang Z."/>
            <person name="Xia Z."/>
            <person name="Xiao L."/>
            <person name="Anderson O.D."/>
            <person name="Ouyang S."/>
            <person name="Liang Y."/>
            <person name="Zimin A.V."/>
            <person name="Pertea G."/>
            <person name="Qi P."/>
            <person name="Bennetzen J.L."/>
            <person name="Dai X."/>
            <person name="Dawson M.W."/>
            <person name="Muller H.G."/>
            <person name="Kugler K."/>
            <person name="Rivarola-Duarte L."/>
            <person name="Spannagl M."/>
            <person name="Mayer K.F.X."/>
            <person name="Lu F.H."/>
            <person name="Bevan M.W."/>
            <person name="Leroy P."/>
            <person name="Li P."/>
            <person name="You F.M."/>
            <person name="Sun Q."/>
            <person name="Liu Z."/>
            <person name="Lyons E."/>
            <person name="Wicker T."/>
            <person name="Salzberg S.L."/>
            <person name="Devos K.M."/>
            <person name="Dvorak J."/>
        </authorList>
    </citation>
    <scope>NUCLEOTIDE SEQUENCE [LARGE SCALE GENOMIC DNA]</scope>
    <source>
        <strain evidence="2">cv. AL8/78</strain>
    </source>
</reference>
<dbReference type="Gramene" id="AET3Gv20440200.2">
    <property type="protein sequence ID" value="AET3Gv20440200.2"/>
    <property type="gene ID" value="AET3Gv20440200"/>
</dbReference>
<feature type="region of interest" description="Disordered" evidence="1">
    <location>
        <begin position="80"/>
        <end position="102"/>
    </location>
</feature>
<reference evidence="3" key="1">
    <citation type="journal article" date="2014" name="Science">
        <title>Ancient hybridizations among the ancestral genomes of bread wheat.</title>
        <authorList>
            <consortium name="International Wheat Genome Sequencing Consortium,"/>
            <person name="Marcussen T."/>
            <person name="Sandve S.R."/>
            <person name="Heier L."/>
            <person name="Spannagl M."/>
            <person name="Pfeifer M."/>
            <person name="Jakobsen K.S."/>
            <person name="Wulff B.B."/>
            <person name="Steuernagel B."/>
            <person name="Mayer K.F."/>
            <person name="Olsen O.A."/>
        </authorList>
    </citation>
    <scope>NUCLEOTIDE SEQUENCE [LARGE SCALE GENOMIC DNA]</scope>
    <source>
        <strain evidence="3">cv. AL8/78</strain>
    </source>
</reference>
<reference evidence="3" key="2">
    <citation type="journal article" date="2017" name="Nat. Plants">
        <title>The Aegilops tauschii genome reveals multiple impacts of transposons.</title>
        <authorList>
            <person name="Zhao G."/>
            <person name="Zou C."/>
            <person name="Li K."/>
            <person name="Wang K."/>
            <person name="Li T."/>
            <person name="Gao L."/>
            <person name="Zhang X."/>
            <person name="Wang H."/>
            <person name="Yang Z."/>
            <person name="Liu X."/>
            <person name="Jiang W."/>
            <person name="Mao L."/>
            <person name="Kong X."/>
            <person name="Jiao Y."/>
            <person name="Jia J."/>
        </authorList>
    </citation>
    <scope>NUCLEOTIDE SEQUENCE [LARGE SCALE GENOMIC DNA]</scope>
    <source>
        <strain evidence="3">cv. AL8/78</strain>
    </source>
</reference>
<name>A0A453ESJ3_AEGTS</name>
<dbReference type="Proteomes" id="UP000015105">
    <property type="component" value="Chromosome 3D"/>
</dbReference>
<evidence type="ECO:0000256" key="1">
    <source>
        <dbReference type="SAM" id="MobiDB-lite"/>
    </source>
</evidence>
<feature type="compositionally biased region" description="Polar residues" evidence="1">
    <location>
        <begin position="258"/>
        <end position="272"/>
    </location>
</feature>
<reference evidence="2" key="4">
    <citation type="submission" date="2019-03" db="UniProtKB">
        <authorList>
            <consortium name="EnsemblPlants"/>
        </authorList>
    </citation>
    <scope>IDENTIFICATION</scope>
</reference>
<feature type="region of interest" description="Disordered" evidence="1">
    <location>
        <begin position="200"/>
        <end position="272"/>
    </location>
</feature>
<feature type="compositionally biased region" description="Basic residues" evidence="1">
    <location>
        <begin position="211"/>
        <end position="221"/>
    </location>
</feature>
<feature type="region of interest" description="Disordered" evidence="1">
    <location>
        <begin position="327"/>
        <end position="365"/>
    </location>
</feature>
<feature type="region of interest" description="Disordered" evidence="1">
    <location>
        <begin position="1"/>
        <end position="24"/>
    </location>
</feature>
<dbReference type="AlphaFoldDB" id="A0A453ESJ3"/>
<evidence type="ECO:0000313" key="2">
    <source>
        <dbReference type="EnsemblPlants" id="AET3Gv20440200.2"/>
    </source>
</evidence>
<proteinExistence type="predicted"/>
<sequence length="365" mass="38951">MATHSTSPPERGTTPKGAIDAGRQKPDMIFIRNVAHLHSDEVPVALFLKSRTAVTVANPPKPCSHGPAPPALLREREPDLHQHRRREATTPPSGAKARSASSAFIDTKRLPLDWIWPAPPTSLRRHLHGGIAAIPSHGGGRKPAARQDTFLAGPSRRRRPHGQSNAAATAVLALYLQPPTSSAPQQDPANALAVPPLCLQTSTKQPTPPRQAHRNHQHHHGAQQQSALATPQGEEPKARASPPPSPAPCRDDRSSSPNITTEASSGNTKLDLTSQCTTAAAALLAAPRREHEQHVSLLAAPDREHEHTAALQATPDRQLAAAALKLLFPNRSPSKPTTATLKEPEANSPAPTNRLSNAPHRPDPS</sequence>